<dbReference type="EMBL" id="CASHTH010000239">
    <property type="protein sequence ID" value="CAI7995170.1"/>
    <property type="molecule type" value="Genomic_DNA"/>
</dbReference>
<sequence length="686" mass="76774">MGSSKDMLRSDIRTIHGALEEVLNCTRPDVPSWRFPGRLSASLSLEDVLGPSEEQERASLLEGIVDRLLLLLQASLKLWTEAEERRPSHPLPLSLSSAVRKFCRQLLQTRRKTQLLQTQLSARDEQVSLLTVALERAQDQVQLLQSSLDHATSGSHLRPGSVLSSVVPYEARSTLRISRLASTQSSRQSSCTNMHEPSTPQPATPLPQTSFRSPQLATNSDQTGPKCTTVSTQTAETSFAMCVRCTYTLKTLTSTAGKLQELCESLHLSSHLSDSNWDTEAELGTLDPGKWSGAVRSDLDAIRRAHETKEEELVSLTDTLVQQKWQEERLQSKLSHVSLQMSELQDKAAESERNRAMELASCREAGSVRLREVVGALRSVQEHRDTLEDQLTSVKMERDKLIASSADIEKQQQSLERELLEVRERERSLRGGQAALESQLKRLQGELVECKEQLETDRLQLSKATSLHQSIQRKHQAGLSRQREVLGRLEEMDRETEDLRRELASTTRTRGQMLCRVEELQSECSSLQRQVAEHEEKSVASAREQERLSEELLDLELRLTSLSAELEKERENCRLIVTHPENGSNSGRDLHKHITANTIRILLLEEQNTEVREAIVQKARQTKNGENGKKELMQPVPLWHSSSLVSVLLGQGKLSDSPLAKPPPRPSVAGRLSKASPAPASPAFSH</sequence>
<name>A0AA35QWT0_GEOBA</name>
<feature type="compositionally biased region" description="Low complexity" evidence="2">
    <location>
        <begin position="673"/>
        <end position="686"/>
    </location>
</feature>
<reference evidence="3" key="1">
    <citation type="submission" date="2023-03" db="EMBL/GenBank/DDBJ databases">
        <authorList>
            <person name="Steffen K."/>
            <person name="Cardenas P."/>
        </authorList>
    </citation>
    <scope>NUCLEOTIDE SEQUENCE</scope>
</reference>
<dbReference type="InterPro" id="IPR029681">
    <property type="entry name" value="CCDC157"/>
</dbReference>
<feature type="region of interest" description="Disordered" evidence="2">
    <location>
        <begin position="653"/>
        <end position="686"/>
    </location>
</feature>
<keyword evidence="1" id="KW-0175">Coiled coil</keyword>
<comment type="caution">
    <text evidence="3">The sequence shown here is derived from an EMBL/GenBank/DDBJ whole genome shotgun (WGS) entry which is preliminary data.</text>
</comment>
<dbReference type="PANTHER" id="PTHR43696:SF9">
    <property type="entry name" value="COILED-COIL DOMAIN-CONTAINING PROTEIN 157"/>
    <property type="match status" value="1"/>
</dbReference>
<evidence type="ECO:0000256" key="1">
    <source>
        <dbReference type="SAM" id="Coils"/>
    </source>
</evidence>
<evidence type="ECO:0000256" key="2">
    <source>
        <dbReference type="SAM" id="MobiDB-lite"/>
    </source>
</evidence>
<dbReference type="PANTHER" id="PTHR43696">
    <property type="entry name" value="COILED-COIL DOMAIN-CONTAINING PROTEIN 157"/>
    <property type="match status" value="1"/>
</dbReference>
<feature type="region of interest" description="Disordered" evidence="2">
    <location>
        <begin position="179"/>
        <end position="228"/>
    </location>
</feature>
<feature type="compositionally biased region" description="Polar residues" evidence="2">
    <location>
        <begin position="206"/>
        <end position="228"/>
    </location>
</feature>
<gene>
    <name evidence="3" type="ORF">GBAR_LOCUS1642</name>
</gene>
<organism evidence="3 4">
    <name type="scientific">Geodia barretti</name>
    <name type="common">Barrett's horny sponge</name>
    <dbReference type="NCBI Taxonomy" id="519541"/>
    <lineage>
        <taxon>Eukaryota</taxon>
        <taxon>Metazoa</taxon>
        <taxon>Porifera</taxon>
        <taxon>Demospongiae</taxon>
        <taxon>Heteroscleromorpha</taxon>
        <taxon>Tetractinellida</taxon>
        <taxon>Astrophorina</taxon>
        <taxon>Geodiidae</taxon>
        <taxon>Geodia</taxon>
    </lineage>
</organism>
<evidence type="ECO:0000313" key="3">
    <source>
        <dbReference type="EMBL" id="CAI7995170.1"/>
    </source>
</evidence>
<proteinExistence type="predicted"/>
<keyword evidence="4" id="KW-1185">Reference proteome</keyword>
<feature type="coiled-coil region" evidence="1">
    <location>
        <begin position="299"/>
        <end position="572"/>
    </location>
</feature>
<dbReference type="AlphaFoldDB" id="A0AA35QWT0"/>
<protein>
    <submittedName>
        <fullName evidence="3">Coiled-coil domain-containing protein 157</fullName>
    </submittedName>
</protein>
<evidence type="ECO:0000313" key="4">
    <source>
        <dbReference type="Proteomes" id="UP001174909"/>
    </source>
</evidence>
<feature type="compositionally biased region" description="Polar residues" evidence="2">
    <location>
        <begin position="180"/>
        <end position="198"/>
    </location>
</feature>
<dbReference type="Proteomes" id="UP001174909">
    <property type="component" value="Unassembled WGS sequence"/>
</dbReference>
<accession>A0AA35QWT0</accession>